<name>A0A923L7S9_9BACI</name>
<dbReference type="AlphaFoldDB" id="A0A923L7S9"/>
<feature type="domain" description="Sugar fermentation stimulation protein C-terminal" evidence="1">
    <location>
        <begin position="2"/>
        <end position="41"/>
    </location>
</feature>
<dbReference type="Proteomes" id="UP000637359">
    <property type="component" value="Unassembled WGS sequence"/>
</dbReference>
<sequence length="53" mass="5797">MKGCDRLIPHFKMDEAFANVLVSAAECGVQVLAYDTVVKEDELTIDQAVLVSL</sequence>
<organism evidence="2 3">
    <name type="scientific">Ornithinibacillus hominis</name>
    <dbReference type="NCBI Taxonomy" id="2763055"/>
    <lineage>
        <taxon>Bacteria</taxon>
        <taxon>Bacillati</taxon>
        <taxon>Bacillota</taxon>
        <taxon>Bacilli</taxon>
        <taxon>Bacillales</taxon>
        <taxon>Bacillaceae</taxon>
        <taxon>Ornithinibacillus</taxon>
    </lineage>
</organism>
<evidence type="ECO:0000313" key="3">
    <source>
        <dbReference type="Proteomes" id="UP000637359"/>
    </source>
</evidence>
<protein>
    <submittedName>
        <fullName evidence="2">DNA/RNA nuclease SfsA</fullName>
    </submittedName>
</protein>
<dbReference type="InterPro" id="IPR040452">
    <property type="entry name" value="SfsA_C"/>
</dbReference>
<dbReference type="EMBL" id="JACOOL010000012">
    <property type="protein sequence ID" value="MBC5638100.1"/>
    <property type="molecule type" value="Genomic_DNA"/>
</dbReference>
<dbReference type="Gene3D" id="3.40.1350.60">
    <property type="match status" value="1"/>
</dbReference>
<evidence type="ECO:0000313" key="2">
    <source>
        <dbReference type="EMBL" id="MBC5638100.1"/>
    </source>
</evidence>
<evidence type="ECO:0000259" key="1">
    <source>
        <dbReference type="Pfam" id="PF03749"/>
    </source>
</evidence>
<reference evidence="2" key="1">
    <citation type="submission" date="2020-08" db="EMBL/GenBank/DDBJ databases">
        <title>Genome public.</title>
        <authorList>
            <person name="Liu C."/>
            <person name="Sun Q."/>
        </authorList>
    </citation>
    <scope>NUCLEOTIDE SEQUENCE</scope>
    <source>
        <strain evidence="2">BX22</strain>
    </source>
</reference>
<comment type="caution">
    <text evidence="2">The sequence shown here is derived from an EMBL/GenBank/DDBJ whole genome shotgun (WGS) entry which is preliminary data.</text>
</comment>
<gene>
    <name evidence="2" type="ORF">H8S33_14985</name>
</gene>
<dbReference type="RefSeq" id="WP_186870804.1">
    <property type="nucleotide sequence ID" value="NZ_JACOOL010000012.1"/>
</dbReference>
<keyword evidence="3" id="KW-1185">Reference proteome</keyword>
<dbReference type="Pfam" id="PF03749">
    <property type="entry name" value="SfsA"/>
    <property type="match status" value="1"/>
</dbReference>
<proteinExistence type="predicted"/>
<accession>A0A923L7S9</accession>